<dbReference type="CDD" id="cd06464">
    <property type="entry name" value="ACD_sHsps-like"/>
    <property type="match status" value="1"/>
</dbReference>
<accession>A0A7X1B7W6</accession>
<dbReference type="Proteomes" id="UP000526501">
    <property type="component" value="Unassembled WGS sequence"/>
</dbReference>
<gene>
    <name evidence="4" type="ORF">H5P27_08295</name>
</gene>
<organism evidence="4 5">
    <name type="scientific">Pelagicoccus albus</name>
    <dbReference type="NCBI Taxonomy" id="415222"/>
    <lineage>
        <taxon>Bacteria</taxon>
        <taxon>Pseudomonadati</taxon>
        <taxon>Verrucomicrobiota</taxon>
        <taxon>Opitutia</taxon>
        <taxon>Puniceicoccales</taxon>
        <taxon>Pelagicoccaceae</taxon>
        <taxon>Pelagicoccus</taxon>
    </lineage>
</organism>
<dbReference type="Pfam" id="PF00011">
    <property type="entry name" value="HSP20"/>
    <property type="match status" value="1"/>
</dbReference>
<dbReference type="EMBL" id="JACHVC010000007">
    <property type="protein sequence ID" value="MBC2606043.1"/>
    <property type="molecule type" value="Genomic_DNA"/>
</dbReference>
<dbReference type="PROSITE" id="PS01031">
    <property type="entry name" value="SHSP"/>
    <property type="match status" value="1"/>
</dbReference>
<evidence type="ECO:0000259" key="3">
    <source>
        <dbReference type="PROSITE" id="PS01031"/>
    </source>
</evidence>
<evidence type="ECO:0000256" key="2">
    <source>
        <dbReference type="RuleBase" id="RU003616"/>
    </source>
</evidence>
<sequence>MTYFRTTTTPRYVFDWPAGLGDLEKQFETLFSGLAGKAPAKASSSVKTGPVAAKLRWYENESGYLARVDMPGVKKENLTIDIEEGILTVAGQRVFDGTGKAESETKKLEYKRELKVPENVDVEKISASYENGVLSMSLPLREALKPRQIKIG</sequence>
<protein>
    <submittedName>
        <fullName evidence="4">Hsp20/alpha crystallin family protein</fullName>
    </submittedName>
</protein>
<keyword evidence="5" id="KW-1185">Reference proteome</keyword>
<reference evidence="4 5" key="1">
    <citation type="submission" date="2020-07" db="EMBL/GenBank/DDBJ databases">
        <authorList>
            <person name="Feng X."/>
        </authorList>
    </citation>
    <scope>NUCLEOTIDE SEQUENCE [LARGE SCALE GENOMIC DNA]</scope>
    <source>
        <strain evidence="4 5">JCM23202</strain>
    </source>
</reference>
<dbReference type="InterPro" id="IPR002068">
    <property type="entry name" value="A-crystallin/Hsp20_dom"/>
</dbReference>
<comment type="caution">
    <text evidence="4">The sequence shown here is derived from an EMBL/GenBank/DDBJ whole genome shotgun (WGS) entry which is preliminary data.</text>
</comment>
<dbReference type="InterPro" id="IPR031107">
    <property type="entry name" value="Small_HSP"/>
</dbReference>
<dbReference type="PANTHER" id="PTHR11527">
    <property type="entry name" value="HEAT-SHOCK PROTEIN 20 FAMILY MEMBER"/>
    <property type="match status" value="1"/>
</dbReference>
<comment type="similarity">
    <text evidence="1 2">Belongs to the small heat shock protein (HSP20) family.</text>
</comment>
<dbReference type="SUPFAM" id="SSF49764">
    <property type="entry name" value="HSP20-like chaperones"/>
    <property type="match status" value="1"/>
</dbReference>
<dbReference type="AlphaFoldDB" id="A0A7X1B7W6"/>
<name>A0A7X1B7W6_9BACT</name>
<dbReference type="Gene3D" id="2.60.40.790">
    <property type="match status" value="1"/>
</dbReference>
<evidence type="ECO:0000256" key="1">
    <source>
        <dbReference type="PROSITE-ProRule" id="PRU00285"/>
    </source>
</evidence>
<dbReference type="RefSeq" id="WP_185659927.1">
    <property type="nucleotide sequence ID" value="NZ_CAWPOO010000007.1"/>
</dbReference>
<proteinExistence type="inferred from homology"/>
<evidence type="ECO:0000313" key="5">
    <source>
        <dbReference type="Proteomes" id="UP000526501"/>
    </source>
</evidence>
<dbReference type="InterPro" id="IPR008978">
    <property type="entry name" value="HSP20-like_chaperone"/>
</dbReference>
<evidence type="ECO:0000313" key="4">
    <source>
        <dbReference type="EMBL" id="MBC2606043.1"/>
    </source>
</evidence>
<feature type="domain" description="SHSP" evidence="3">
    <location>
        <begin position="46"/>
        <end position="152"/>
    </location>
</feature>